<dbReference type="InterPro" id="IPR000873">
    <property type="entry name" value="AMP-dep_synth/lig_dom"/>
</dbReference>
<keyword evidence="1" id="KW-0596">Phosphopantetheine</keyword>
<dbReference type="PANTHER" id="PTHR45527">
    <property type="entry name" value="NONRIBOSOMAL PEPTIDE SYNTHETASE"/>
    <property type="match status" value="1"/>
</dbReference>
<dbReference type="Gene3D" id="3.30.300.30">
    <property type="match status" value="1"/>
</dbReference>
<keyword evidence="2" id="KW-0597">Phosphoprotein</keyword>
<dbReference type="InterPro" id="IPR045851">
    <property type="entry name" value="AMP-bd_C_sf"/>
</dbReference>
<name>A0AA39UZN4_9LECA</name>
<dbReference type="Pfam" id="PF00501">
    <property type="entry name" value="AMP-binding"/>
    <property type="match status" value="1"/>
</dbReference>
<sequence length="562" mass="62509">MSQPNDQNATDRREDLDSLGQHDRNRLRDLNQEMLPLVNALIHSQIETRAERHPLNEAVCAWNGTLTCEELNQRANTLASSLIAAGVQVGDYVPLLFEKSKWYIVSILAVHKAGAAFVPLEQTMPEGRIQIILEQLDRLPLILASTSQSGKFETSKHRVIVVNDESTSPSRDGGELPVEKPKRDIKPGSPAYVIFTSGTTGTPKGAVIPHGQLCTTMNGLNERIGLNTGMRTFQMTACNFDFSIFEIFCPLVAGGCVCIPSETDRLDDVAGAVDRLNANTGSFSPSYLARLAEHDFPKLKTILLAGEKVTADLSDFWIAHGRRVIHLFGPSECTVCCCFLDANSQGHYDGFIGDPLGCRMWIVDSENHDKILPIGATGEILIEGPIVGAGYLRNKDKTKESFIEAPAWFEKILDRQPSRFYKTGDLGRQTEEGHFDMVGRKDTQTKIRGIRVEVQEVEHKIREVYSADVGIVVEVRNPNSIPGQQMLVAFIETENNTGIDYDSSKEIRLEELKKPIDQSFSEAMQQVESKLRQLDRKALKETANELKEADIQDIARSEKQTE</sequence>
<dbReference type="GO" id="GO:0043041">
    <property type="term" value="P:amino acid activation for nonribosomal peptide biosynthetic process"/>
    <property type="evidence" value="ECO:0007669"/>
    <property type="project" value="TreeGrafter"/>
</dbReference>
<feature type="region of interest" description="Disordered" evidence="3">
    <location>
        <begin position="1"/>
        <end position="23"/>
    </location>
</feature>
<dbReference type="InterPro" id="IPR010071">
    <property type="entry name" value="AA_adenyl_dom"/>
</dbReference>
<dbReference type="GO" id="GO:0031177">
    <property type="term" value="F:phosphopantetheine binding"/>
    <property type="evidence" value="ECO:0007669"/>
    <property type="project" value="TreeGrafter"/>
</dbReference>
<organism evidence="5 6">
    <name type="scientific">Cladonia borealis</name>
    <dbReference type="NCBI Taxonomy" id="184061"/>
    <lineage>
        <taxon>Eukaryota</taxon>
        <taxon>Fungi</taxon>
        <taxon>Dikarya</taxon>
        <taxon>Ascomycota</taxon>
        <taxon>Pezizomycotina</taxon>
        <taxon>Lecanoromycetes</taxon>
        <taxon>OSLEUM clade</taxon>
        <taxon>Lecanoromycetidae</taxon>
        <taxon>Lecanorales</taxon>
        <taxon>Lecanorineae</taxon>
        <taxon>Cladoniaceae</taxon>
        <taxon>Cladonia</taxon>
    </lineage>
</organism>
<dbReference type="CDD" id="cd05918">
    <property type="entry name" value="A_NRPS_SidN3_like"/>
    <property type="match status" value="1"/>
</dbReference>
<dbReference type="PROSITE" id="PS00455">
    <property type="entry name" value="AMP_BINDING"/>
    <property type="match status" value="1"/>
</dbReference>
<feature type="domain" description="AMP-dependent synthetase/ligase" evidence="4">
    <location>
        <begin position="47"/>
        <end position="392"/>
    </location>
</feature>
<dbReference type="SUPFAM" id="SSF56801">
    <property type="entry name" value="Acetyl-CoA synthetase-like"/>
    <property type="match status" value="1"/>
</dbReference>
<dbReference type="AlphaFoldDB" id="A0AA39UZN4"/>
<dbReference type="Proteomes" id="UP001166286">
    <property type="component" value="Unassembled WGS sequence"/>
</dbReference>
<accession>A0AA39UZN4</accession>
<gene>
    <name evidence="5" type="ORF">JMJ35_007527</name>
</gene>
<dbReference type="GO" id="GO:0044550">
    <property type="term" value="P:secondary metabolite biosynthetic process"/>
    <property type="evidence" value="ECO:0007669"/>
    <property type="project" value="TreeGrafter"/>
</dbReference>
<evidence type="ECO:0000256" key="2">
    <source>
        <dbReference type="ARBA" id="ARBA00022553"/>
    </source>
</evidence>
<dbReference type="InterPro" id="IPR042099">
    <property type="entry name" value="ANL_N_sf"/>
</dbReference>
<feature type="region of interest" description="Disordered" evidence="3">
    <location>
        <begin position="163"/>
        <end position="182"/>
    </location>
</feature>
<evidence type="ECO:0000313" key="5">
    <source>
        <dbReference type="EMBL" id="KAK0510133.1"/>
    </source>
</evidence>
<evidence type="ECO:0000313" key="6">
    <source>
        <dbReference type="Proteomes" id="UP001166286"/>
    </source>
</evidence>
<comment type="caution">
    <text evidence="5">The sequence shown here is derived from an EMBL/GenBank/DDBJ whole genome shotgun (WGS) entry which is preliminary data.</text>
</comment>
<dbReference type="NCBIfam" id="TIGR01733">
    <property type="entry name" value="AA-adenyl-dom"/>
    <property type="match status" value="1"/>
</dbReference>
<proteinExistence type="predicted"/>
<dbReference type="EMBL" id="JAFEKC020000017">
    <property type="protein sequence ID" value="KAK0510133.1"/>
    <property type="molecule type" value="Genomic_DNA"/>
</dbReference>
<dbReference type="InterPro" id="IPR020845">
    <property type="entry name" value="AMP-binding_CS"/>
</dbReference>
<dbReference type="Gene3D" id="3.40.50.12780">
    <property type="entry name" value="N-terminal domain of ligase-like"/>
    <property type="match status" value="1"/>
</dbReference>
<protein>
    <recommendedName>
        <fullName evidence="4">AMP-dependent synthetase/ligase domain-containing protein</fullName>
    </recommendedName>
</protein>
<dbReference type="PANTHER" id="PTHR45527:SF1">
    <property type="entry name" value="FATTY ACID SYNTHASE"/>
    <property type="match status" value="1"/>
</dbReference>
<reference evidence="5" key="1">
    <citation type="submission" date="2023-03" db="EMBL/GenBank/DDBJ databases">
        <title>Complete genome of Cladonia borealis.</title>
        <authorList>
            <person name="Park H."/>
        </authorList>
    </citation>
    <scope>NUCLEOTIDE SEQUENCE</scope>
    <source>
        <strain evidence="5">ANT050790</strain>
    </source>
</reference>
<evidence type="ECO:0000256" key="3">
    <source>
        <dbReference type="SAM" id="MobiDB-lite"/>
    </source>
</evidence>
<dbReference type="GO" id="GO:0005737">
    <property type="term" value="C:cytoplasm"/>
    <property type="evidence" value="ECO:0007669"/>
    <property type="project" value="TreeGrafter"/>
</dbReference>
<evidence type="ECO:0000259" key="4">
    <source>
        <dbReference type="Pfam" id="PF00501"/>
    </source>
</evidence>
<evidence type="ECO:0000256" key="1">
    <source>
        <dbReference type="ARBA" id="ARBA00022450"/>
    </source>
</evidence>
<feature type="compositionally biased region" description="Basic and acidic residues" evidence="3">
    <location>
        <begin position="9"/>
        <end position="23"/>
    </location>
</feature>
<keyword evidence="6" id="KW-1185">Reference proteome</keyword>
<feature type="compositionally biased region" description="Basic and acidic residues" evidence="3">
    <location>
        <begin position="172"/>
        <end position="182"/>
    </location>
</feature>